<comment type="function">
    <text evidence="1">Multidrug efflux pump.</text>
</comment>
<sequence>MEQQTETYDRRKLLQETVKLAWPAVLESFFISLAGMIDTMMVSSLGTYAVAAVGLTTQPKFITLAVFFSTNVAVSALVARRKGQNDRRNANEVLVTALWFTVIVCIALSILSVAFASPIIRLCGSNSDTHDAAVIYFRVIQGGMIFNVLTMVINAAQRGAGNTKIAMTTNIVSSLVNICFNYLLINGNFGFPEWHLFGAAVATVLGTIASFAMSLQSLFKKNSFVSIPYIVKEKVSASWNVMKSIWHLAYNLLIENFAMRVGFMTTAVIAARLGTDAFAAHQVGMNFLSLTFSFGDGMQVAAVALIGRSLGEKKPDLAKIYGSLCQHVGLAISIVVAIIFFFFGKALFSMFFNAPDILSDGVLISRFIIVIALFQVSQVIYGGCLRGAGDVKYCLFASLLSVTLIRTIVTWLLTSVFALGLTGIWLGVLSDQFSRFVLLRYRFEKGEWTQLRI</sequence>
<keyword evidence="9 13" id="KW-1133">Transmembrane helix</keyword>
<keyword evidence="5" id="KW-0813">Transport</keyword>
<evidence type="ECO:0000256" key="10">
    <source>
        <dbReference type="ARBA" id="ARBA00023065"/>
    </source>
</evidence>
<organism evidence="14 15">
    <name type="scientific">Grylomicrobium aquisgranensis</name>
    <dbReference type="NCBI Taxonomy" id="2926318"/>
    <lineage>
        <taxon>Bacteria</taxon>
        <taxon>Bacillati</taxon>
        <taxon>Bacillota</taxon>
        <taxon>Erysipelotrichia</taxon>
        <taxon>Erysipelotrichales</taxon>
        <taxon>Erysipelotrichaceae</taxon>
        <taxon>Grylomicrobium</taxon>
    </lineage>
</organism>
<feature type="transmembrane region" description="Helical" evidence="13">
    <location>
        <begin position="287"/>
        <end position="307"/>
    </location>
</feature>
<comment type="caution">
    <text evidence="14">The sequence shown here is derived from an EMBL/GenBank/DDBJ whole genome shotgun (WGS) entry which is preliminary data.</text>
</comment>
<dbReference type="PIRSF" id="PIRSF006603">
    <property type="entry name" value="DinF"/>
    <property type="match status" value="1"/>
</dbReference>
<protein>
    <recommendedName>
        <fullName evidence="4">Probable multidrug resistance protein NorM</fullName>
    </recommendedName>
    <alternativeName>
        <fullName evidence="12">Multidrug-efflux transporter</fullName>
    </alternativeName>
</protein>
<keyword evidence="7" id="KW-1003">Cell membrane</keyword>
<evidence type="ECO:0000256" key="9">
    <source>
        <dbReference type="ARBA" id="ARBA00022989"/>
    </source>
</evidence>
<feature type="transmembrane region" description="Helical" evidence="13">
    <location>
        <begin position="91"/>
        <end position="115"/>
    </location>
</feature>
<keyword evidence="6" id="KW-0050">Antiport</keyword>
<dbReference type="GO" id="GO:0015297">
    <property type="term" value="F:antiporter activity"/>
    <property type="evidence" value="ECO:0007669"/>
    <property type="project" value="UniProtKB-KW"/>
</dbReference>
<dbReference type="GO" id="GO:0006811">
    <property type="term" value="P:monoatomic ion transport"/>
    <property type="evidence" value="ECO:0007669"/>
    <property type="project" value="UniProtKB-KW"/>
</dbReference>
<feature type="transmembrane region" description="Helical" evidence="13">
    <location>
        <begin position="20"/>
        <end position="41"/>
    </location>
</feature>
<keyword evidence="8 13" id="KW-0812">Transmembrane</keyword>
<evidence type="ECO:0000256" key="8">
    <source>
        <dbReference type="ARBA" id="ARBA00022692"/>
    </source>
</evidence>
<dbReference type="GO" id="GO:0005886">
    <property type="term" value="C:plasma membrane"/>
    <property type="evidence" value="ECO:0007669"/>
    <property type="project" value="UniProtKB-SubCell"/>
</dbReference>
<evidence type="ECO:0000256" key="5">
    <source>
        <dbReference type="ARBA" id="ARBA00022448"/>
    </source>
</evidence>
<keyword evidence="11 13" id="KW-0472">Membrane</keyword>
<dbReference type="Proteomes" id="UP001286174">
    <property type="component" value="Unassembled WGS sequence"/>
</dbReference>
<evidence type="ECO:0000313" key="14">
    <source>
        <dbReference type="EMBL" id="MDX8418896.1"/>
    </source>
</evidence>
<dbReference type="Pfam" id="PF01554">
    <property type="entry name" value="MatE"/>
    <property type="match status" value="2"/>
</dbReference>
<evidence type="ECO:0000256" key="7">
    <source>
        <dbReference type="ARBA" id="ARBA00022475"/>
    </source>
</evidence>
<feature type="transmembrane region" description="Helical" evidence="13">
    <location>
        <begin position="61"/>
        <end position="79"/>
    </location>
</feature>
<evidence type="ECO:0000256" key="13">
    <source>
        <dbReference type="SAM" id="Phobius"/>
    </source>
</evidence>
<evidence type="ECO:0000313" key="15">
    <source>
        <dbReference type="Proteomes" id="UP001286174"/>
    </source>
</evidence>
<keyword evidence="15" id="KW-1185">Reference proteome</keyword>
<feature type="transmembrane region" description="Helical" evidence="13">
    <location>
        <begin position="363"/>
        <end position="381"/>
    </location>
</feature>
<feature type="transmembrane region" description="Helical" evidence="13">
    <location>
        <begin position="328"/>
        <end position="351"/>
    </location>
</feature>
<dbReference type="InterPro" id="IPR002528">
    <property type="entry name" value="MATE_fam"/>
</dbReference>
<dbReference type="AlphaFoldDB" id="A0AB35U187"/>
<reference evidence="14 15" key="1">
    <citation type="submission" date="2022-03" db="EMBL/GenBank/DDBJ databases">
        <title>Novel taxa within the pig intestine.</title>
        <authorList>
            <person name="Wylensek D."/>
            <person name="Bishof K."/>
            <person name="Afrizal A."/>
            <person name="Clavel T."/>
        </authorList>
    </citation>
    <scope>NUCLEOTIDE SEQUENCE [LARGE SCALE GENOMIC DNA]</scope>
    <source>
        <strain evidence="14 15">CLA-KB-P133</strain>
    </source>
</reference>
<dbReference type="InterPro" id="IPR050222">
    <property type="entry name" value="MATE_MdtK"/>
</dbReference>
<name>A0AB35U187_9FIRM</name>
<dbReference type="PANTHER" id="PTHR43298">
    <property type="entry name" value="MULTIDRUG RESISTANCE PROTEIN NORM-RELATED"/>
    <property type="match status" value="1"/>
</dbReference>
<comment type="subcellular location">
    <subcellularLocation>
        <location evidence="2">Cell membrane</location>
        <topology evidence="2">Multi-pass membrane protein</topology>
    </subcellularLocation>
</comment>
<dbReference type="GO" id="GO:0042910">
    <property type="term" value="F:xenobiotic transmembrane transporter activity"/>
    <property type="evidence" value="ECO:0007669"/>
    <property type="project" value="InterPro"/>
</dbReference>
<evidence type="ECO:0000256" key="3">
    <source>
        <dbReference type="ARBA" id="ARBA00010199"/>
    </source>
</evidence>
<feature type="transmembrane region" description="Helical" evidence="13">
    <location>
        <begin position="257"/>
        <end position="275"/>
    </location>
</feature>
<dbReference type="PANTHER" id="PTHR43298:SF2">
    <property type="entry name" value="FMN_FAD EXPORTER YEEO-RELATED"/>
    <property type="match status" value="1"/>
</dbReference>
<accession>A0AB35U187</accession>
<evidence type="ECO:0000256" key="2">
    <source>
        <dbReference type="ARBA" id="ARBA00004651"/>
    </source>
</evidence>
<dbReference type="InterPro" id="IPR048279">
    <property type="entry name" value="MdtK-like"/>
</dbReference>
<evidence type="ECO:0000256" key="11">
    <source>
        <dbReference type="ARBA" id="ARBA00023136"/>
    </source>
</evidence>
<gene>
    <name evidence="14" type="ORF">MOZ60_02165</name>
</gene>
<evidence type="ECO:0000256" key="1">
    <source>
        <dbReference type="ARBA" id="ARBA00003408"/>
    </source>
</evidence>
<dbReference type="EMBL" id="JALBUR010000003">
    <property type="protein sequence ID" value="MDX8418896.1"/>
    <property type="molecule type" value="Genomic_DNA"/>
</dbReference>
<feature type="transmembrane region" description="Helical" evidence="13">
    <location>
        <begin position="196"/>
        <end position="215"/>
    </location>
</feature>
<dbReference type="NCBIfam" id="TIGR00797">
    <property type="entry name" value="matE"/>
    <property type="match status" value="1"/>
</dbReference>
<keyword evidence="10" id="KW-0406">Ion transport</keyword>
<dbReference type="CDD" id="cd13137">
    <property type="entry name" value="MATE_NorM_like"/>
    <property type="match status" value="1"/>
</dbReference>
<feature type="transmembrane region" description="Helical" evidence="13">
    <location>
        <begin position="135"/>
        <end position="153"/>
    </location>
</feature>
<evidence type="ECO:0000256" key="12">
    <source>
        <dbReference type="ARBA" id="ARBA00031636"/>
    </source>
</evidence>
<dbReference type="RefSeq" id="WP_370595477.1">
    <property type="nucleotide sequence ID" value="NZ_JALBUR010000003.1"/>
</dbReference>
<evidence type="ECO:0000256" key="4">
    <source>
        <dbReference type="ARBA" id="ARBA00020268"/>
    </source>
</evidence>
<evidence type="ECO:0000256" key="6">
    <source>
        <dbReference type="ARBA" id="ARBA00022449"/>
    </source>
</evidence>
<comment type="similarity">
    <text evidence="3">Belongs to the multi antimicrobial extrusion (MATE) (TC 2.A.66.1) family.</text>
</comment>
<proteinExistence type="inferred from homology"/>
<feature type="transmembrane region" description="Helical" evidence="13">
    <location>
        <begin position="165"/>
        <end position="184"/>
    </location>
</feature>